<evidence type="ECO:0000313" key="2">
    <source>
        <dbReference type="WBParaSite" id="ACAC_0000743501-mRNA-1"/>
    </source>
</evidence>
<organism evidence="1 2">
    <name type="scientific">Angiostrongylus cantonensis</name>
    <name type="common">Rat lungworm</name>
    <dbReference type="NCBI Taxonomy" id="6313"/>
    <lineage>
        <taxon>Eukaryota</taxon>
        <taxon>Metazoa</taxon>
        <taxon>Ecdysozoa</taxon>
        <taxon>Nematoda</taxon>
        <taxon>Chromadorea</taxon>
        <taxon>Rhabditida</taxon>
        <taxon>Rhabditina</taxon>
        <taxon>Rhabditomorpha</taxon>
        <taxon>Strongyloidea</taxon>
        <taxon>Metastrongylidae</taxon>
        <taxon>Angiostrongylus</taxon>
    </lineage>
</organism>
<reference evidence="2" key="2">
    <citation type="submission" date="2017-02" db="UniProtKB">
        <authorList>
            <consortium name="WormBaseParasite"/>
        </authorList>
    </citation>
    <scope>IDENTIFICATION</scope>
</reference>
<proteinExistence type="predicted"/>
<dbReference type="WBParaSite" id="ACAC_0000743501-mRNA-1">
    <property type="protein sequence ID" value="ACAC_0000743501-mRNA-1"/>
    <property type="gene ID" value="ACAC_0000743501"/>
</dbReference>
<sequence length="75" mass="7979">MSAAPIFSWCDLQLHNMSEVSRVRRSTSRVEYVTVSSAAIRVLSSSSGAAPGNYGGLRWTPRSHGTGCGEKCASC</sequence>
<protein>
    <submittedName>
        <fullName evidence="2">Uncharacterized protein</fullName>
    </submittedName>
</protein>
<reference evidence="1" key="1">
    <citation type="submission" date="2012-09" db="EMBL/GenBank/DDBJ databases">
        <authorList>
            <person name="Martin A.A."/>
        </authorList>
    </citation>
    <scope>NUCLEOTIDE SEQUENCE</scope>
</reference>
<accession>A0A0K0DAS9</accession>
<dbReference type="AlphaFoldDB" id="A0A0K0DAS9"/>
<keyword evidence="1" id="KW-1185">Reference proteome</keyword>
<dbReference type="Proteomes" id="UP000035642">
    <property type="component" value="Unassembled WGS sequence"/>
</dbReference>
<evidence type="ECO:0000313" key="1">
    <source>
        <dbReference type="Proteomes" id="UP000035642"/>
    </source>
</evidence>
<name>A0A0K0DAS9_ANGCA</name>